<feature type="region of interest" description="Disordered" evidence="1">
    <location>
        <begin position="676"/>
        <end position="722"/>
    </location>
</feature>
<feature type="compositionally biased region" description="Low complexity" evidence="1">
    <location>
        <begin position="285"/>
        <end position="301"/>
    </location>
</feature>
<feature type="compositionally biased region" description="Acidic residues" evidence="1">
    <location>
        <begin position="842"/>
        <end position="858"/>
    </location>
</feature>
<keyword evidence="2" id="KW-0812">Transmembrane</keyword>
<feature type="compositionally biased region" description="Basic residues" evidence="1">
    <location>
        <begin position="679"/>
        <end position="689"/>
    </location>
</feature>
<feature type="region of interest" description="Disordered" evidence="1">
    <location>
        <begin position="237"/>
        <end position="265"/>
    </location>
</feature>
<keyword evidence="3" id="KW-0732">Signal</keyword>
<dbReference type="AlphaFoldDB" id="A0A4P9X0M7"/>
<reference evidence="5" key="1">
    <citation type="journal article" date="2018" name="Nat. Microbiol.">
        <title>Leveraging single-cell genomics to expand the fungal tree of life.</title>
        <authorList>
            <person name="Ahrendt S.R."/>
            <person name="Quandt C.A."/>
            <person name="Ciobanu D."/>
            <person name="Clum A."/>
            <person name="Salamov A."/>
            <person name="Andreopoulos B."/>
            <person name="Cheng J.F."/>
            <person name="Woyke T."/>
            <person name="Pelin A."/>
            <person name="Henrissat B."/>
            <person name="Reynolds N.K."/>
            <person name="Benny G.L."/>
            <person name="Smith M.E."/>
            <person name="James T.Y."/>
            <person name="Grigoriev I.V."/>
        </authorList>
    </citation>
    <scope>NUCLEOTIDE SEQUENCE [LARGE SCALE GENOMIC DNA]</scope>
    <source>
        <strain evidence="5">ATCC 52028</strain>
    </source>
</reference>
<feature type="region of interest" description="Disordered" evidence="1">
    <location>
        <begin position="971"/>
        <end position="1066"/>
    </location>
</feature>
<evidence type="ECO:0000313" key="5">
    <source>
        <dbReference type="Proteomes" id="UP000274922"/>
    </source>
</evidence>
<feature type="compositionally biased region" description="Low complexity" evidence="1">
    <location>
        <begin position="1000"/>
        <end position="1013"/>
    </location>
</feature>
<keyword evidence="2" id="KW-0472">Membrane</keyword>
<feature type="signal peptide" evidence="3">
    <location>
        <begin position="1"/>
        <end position="38"/>
    </location>
</feature>
<gene>
    <name evidence="4" type="ORF">CXG81DRAFT_20584</name>
</gene>
<keyword evidence="2" id="KW-1133">Transmembrane helix</keyword>
<accession>A0A4P9X0M7</accession>
<proteinExistence type="predicted"/>
<name>A0A4P9X0M7_9FUNG</name>
<evidence type="ECO:0000313" key="4">
    <source>
        <dbReference type="EMBL" id="RKO99311.1"/>
    </source>
</evidence>
<evidence type="ECO:0000256" key="3">
    <source>
        <dbReference type="SAM" id="SignalP"/>
    </source>
</evidence>
<keyword evidence="5" id="KW-1185">Reference proteome</keyword>
<organism evidence="4 5">
    <name type="scientific">Caulochytrium protostelioides</name>
    <dbReference type="NCBI Taxonomy" id="1555241"/>
    <lineage>
        <taxon>Eukaryota</taxon>
        <taxon>Fungi</taxon>
        <taxon>Fungi incertae sedis</taxon>
        <taxon>Chytridiomycota</taxon>
        <taxon>Chytridiomycota incertae sedis</taxon>
        <taxon>Chytridiomycetes</taxon>
        <taxon>Caulochytriales</taxon>
        <taxon>Caulochytriaceae</taxon>
        <taxon>Caulochytrium</taxon>
    </lineage>
</organism>
<sequence length="1066" mass="108928">MPGRSLLRQRPRGASSSLHVLLCLSTLGWLATRPGVVSIPIDSAMPSSTTVLAADVDSLTHAVEIVFPTTPSTLALPDASTGEEQEPNVRPLTTIAQWIVRDPVPTAASDVPPAAPSAATPLWSFPSSSVDSSLSGAYPSPWTTPAPAAPTAVLIPLPPQVCAISSADTCSLSSAASSCRGADIAVCILDTWQVSQCPEGTLCASIGSDAAIQCVDPTQYEGQFCGTLPAAVLAPTPMPTVSTSRTRRSRTLPSTPTPGLTMSMVNGTPIAVPETTIAAEPSDVAVSPDPAAATTTTDAGAGPDGTGAGDTTPGGVDAGVSTPAAEPGSAATSTRLPLGPVTSVSMPTTVTVPFGSNPSFVTVTASPSLPGNDAAPAVSTTVTLAPPGDSEDEGDLDDEDEDEDEDEDPTSGTATVPLVRPTATATATATPLVKIYYNLFYTFQNLYVINITVTNPADPMLKSPWSLSWNVPRTQRALLAKPKAGVMLTQTDATDGSDSAVVQIVVGQDVGPTVFVEFAAAAGSNIRFVPLQGRFTNGVNAILGTYTLPVQARAIQPATASRPSWSPPSSMDPLTALPTTSTSTTLSAVAQTTPLALLEDAAAAALATLLEPTPATTVLGVVPNYGNASLTIAGMVDTSIQQQAETPPKPMTSFGIGIGAGVGVLLVVASGGYTTVSQQRKRKRKHRERRSTVPHTADPSGLPSPHPHLEGEGAAPPGRRLGHPFARIRRSLAWGHHIVAGVTGVLGGRRTAIGSLLGAGGAADCSNASDVGFEAADAFWARPPMLALASHVATGPAASSADGAIVADDSAPPALPPARVFDGAGAGGSARAAVRYREDMFPDADFDENDDDDDDDEASAGLVGDGAFRGAHAASAIRVVAPPPSADVERYAKRLRLARSAAAAATSMPATAGVAGHALTENDGDDAPLRVTPMEMAWGRYVAKKGRKVHRRHRQAKRFCPDLSFIEEVQEAQASDFSEGPGERRASRHGRPPVLGPMGGSPSSSLRSLAVLPELADDGLPTGPAPMLTRRDSSQAAMSANDADTSAAGADVAVSSSSHARVPDPI</sequence>
<dbReference type="Proteomes" id="UP000274922">
    <property type="component" value="Unassembled WGS sequence"/>
</dbReference>
<feature type="chain" id="PRO_5020762367" evidence="3">
    <location>
        <begin position="39"/>
        <end position="1066"/>
    </location>
</feature>
<evidence type="ECO:0000256" key="2">
    <source>
        <dbReference type="SAM" id="Phobius"/>
    </source>
</evidence>
<feature type="region of interest" description="Disordered" evidence="1">
    <location>
        <begin position="367"/>
        <end position="419"/>
    </location>
</feature>
<dbReference type="STRING" id="1555241.A0A4P9X0M7"/>
<feature type="region of interest" description="Disordered" evidence="1">
    <location>
        <begin position="285"/>
        <end position="341"/>
    </location>
</feature>
<feature type="compositionally biased region" description="Acidic residues" evidence="1">
    <location>
        <begin position="389"/>
        <end position="409"/>
    </location>
</feature>
<feature type="compositionally biased region" description="Low complexity" evidence="1">
    <location>
        <begin position="1042"/>
        <end position="1060"/>
    </location>
</feature>
<dbReference type="EMBL" id="ML014297">
    <property type="protein sequence ID" value="RKO99311.1"/>
    <property type="molecule type" value="Genomic_DNA"/>
</dbReference>
<feature type="region of interest" description="Disordered" evidence="1">
    <location>
        <begin position="842"/>
        <end position="863"/>
    </location>
</feature>
<protein>
    <submittedName>
        <fullName evidence="4">Uncharacterized protein</fullName>
    </submittedName>
</protein>
<evidence type="ECO:0000256" key="1">
    <source>
        <dbReference type="SAM" id="MobiDB-lite"/>
    </source>
</evidence>
<feature type="transmembrane region" description="Helical" evidence="2">
    <location>
        <begin position="654"/>
        <end position="676"/>
    </location>
</feature>
<feature type="compositionally biased region" description="Low complexity" evidence="1">
    <location>
        <begin position="309"/>
        <end position="320"/>
    </location>
</feature>